<evidence type="ECO:0000259" key="1">
    <source>
        <dbReference type="PROSITE" id="PS50213"/>
    </source>
</evidence>
<dbReference type="PANTHER" id="PTHR10900:SF77">
    <property type="entry name" value="FI19380P1"/>
    <property type="match status" value="1"/>
</dbReference>
<proteinExistence type="predicted"/>
<evidence type="ECO:0000313" key="3">
    <source>
        <dbReference type="Proteomes" id="UP000029859"/>
    </source>
</evidence>
<dbReference type="InterPro" id="IPR000782">
    <property type="entry name" value="FAS1_domain"/>
</dbReference>
<protein>
    <submittedName>
        <fullName evidence="2">Fasciclin</fullName>
    </submittedName>
</protein>
<dbReference type="PROSITE" id="PS50213">
    <property type="entry name" value="FAS1"/>
    <property type="match status" value="1"/>
</dbReference>
<organism evidence="2 3">
    <name type="scientific">Methanococcoides methylutens</name>
    <dbReference type="NCBI Taxonomy" id="2226"/>
    <lineage>
        <taxon>Archaea</taxon>
        <taxon>Methanobacteriati</taxon>
        <taxon>Methanobacteriota</taxon>
        <taxon>Stenosarchaea group</taxon>
        <taxon>Methanomicrobia</taxon>
        <taxon>Methanosarcinales</taxon>
        <taxon>Methanosarcinaceae</taxon>
        <taxon>Methanococcoides</taxon>
    </lineage>
</organism>
<dbReference type="SUPFAM" id="SSF82153">
    <property type="entry name" value="FAS1 domain"/>
    <property type="match status" value="1"/>
</dbReference>
<name>A0A099T2K2_METMT</name>
<dbReference type="EMBL" id="JRHO01000008">
    <property type="protein sequence ID" value="KGK99415.1"/>
    <property type="molecule type" value="Genomic_DNA"/>
</dbReference>
<dbReference type="InterPro" id="IPR036378">
    <property type="entry name" value="FAS1_dom_sf"/>
</dbReference>
<dbReference type="OrthoDB" id="105895at2157"/>
<sequence>MSETKSIVQTAVDIGDFPTLVNAAKKLGLDKKFNNNGPYTVFAPLEKAFEPIPESVIDEAFDDLDYLMDIINYHVVEGKYLTSDLKEVDSLTALNGKILKITNDGNVMINGISIERENIECTNGIIHAIGDILIP</sequence>
<dbReference type="AlphaFoldDB" id="A0A099T2K2"/>
<dbReference type="InterPro" id="IPR050904">
    <property type="entry name" value="Adhesion/Biosynth-related"/>
</dbReference>
<dbReference type="Proteomes" id="UP000029859">
    <property type="component" value="Unassembled WGS sequence"/>
</dbReference>
<accession>A0A099T2K2</accession>
<comment type="caution">
    <text evidence="2">The sequence shown here is derived from an EMBL/GenBank/DDBJ whole genome shotgun (WGS) entry which is preliminary data.</text>
</comment>
<dbReference type="PANTHER" id="PTHR10900">
    <property type="entry name" value="PERIOSTIN-RELATED"/>
    <property type="match status" value="1"/>
</dbReference>
<dbReference type="Gene3D" id="2.30.180.10">
    <property type="entry name" value="FAS1 domain"/>
    <property type="match status" value="1"/>
</dbReference>
<dbReference type="Pfam" id="PF02469">
    <property type="entry name" value="Fasciclin"/>
    <property type="match status" value="1"/>
</dbReference>
<gene>
    <name evidence="2" type="ORF">LI82_02425</name>
</gene>
<dbReference type="RefSeq" id="WP_048193357.1">
    <property type="nucleotide sequence ID" value="NZ_CAAGSM010000001.1"/>
</dbReference>
<reference evidence="2 3" key="1">
    <citation type="submission" date="2014-09" db="EMBL/GenBank/DDBJ databases">
        <title>Draft genome sequence of an obligately methylotrophic methanogen, Methanococcoides methylutens, isolated from marine sediment.</title>
        <authorList>
            <person name="Guan Y."/>
            <person name="Ngugi D.K."/>
            <person name="Blom J."/>
            <person name="Ali S."/>
            <person name="Ferry J.G."/>
            <person name="Stingl U."/>
        </authorList>
    </citation>
    <scope>NUCLEOTIDE SEQUENCE [LARGE SCALE GENOMIC DNA]</scope>
    <source>
        <strain evidence="2 3">DSM 2657</strain>
    </source>
</reference>
<evidence type="ECO:0000313" key="2">
    <source>
        <dbReference type="EMBL" id="KGK99415.1"/>
    </source>
</evidence>
<feature type="domain" description="FAS1" evidence="1">
    <location>
        <begin position="4"/>
        <end position="133"/>
    </location>
</feature>
<keyword evidence="3" id="KW-1185">Reference proteome</keyword>
<dbReference type="FunFam" id="2.30.180.10:FF:000014">
    <property type="entry name" value="Stabilin 1"/>
    <property type="match status" value="1"/>
</dbReference>
<dbReference type="SMART" id="SM00554">
    <property type="entry name" value="FAS1"/>
    <property type="match status" value="1"/>
</dbReference>